<feature type="transmembrane region" description="Helical" evidence="1">
    <location>
        <begin position="17"/>
        <end position="38"/>
    </location>
</feature>
<evidence type="ECO:0000256" key="1">
    <source>
        <dbReference type="SAM" id="Phobius"/>
    </source>
</evidence>
<evidence type="ECO:0000313" key="2">
    <source>
        <dbReference type="EMBL" id="OGZ19776.1"/>
    </source>
</evidence>
<reference evidence="2 3" key="1">
    <citation type="journal article" date="2016" name="Nat. Commun.">
        <title>Thousands of microbial genomes shed light on interconnected biogeochemical processes in an aquifer system.</title>
        <authorList>
            <person name="Anantharaman K."/>
            <person name="Brown C.T."/>
            <person name="Hug L.A."/>
            <person name="Sharon I."/>
            <person name="Castelle C.J."/>
            <person name="Probst A.J."/>
            <person name="Thomas B.C."/>
            <person name="Singh A."/>
            <person name="Wilkins M.J."/>
            <person name="Karaoz U."/>
            <person name="Brodie E.L."/>
            <person name="Williams K.H."/>
            <person name="Hubbard S.S."/>
            <person name="Banfield J.F."/>
        </authorList>
    </citation>
    <scope>NUCLEOTIDE SEQUENCE [LARGE SCALE GENOMIC DNA]</scope>
</reference>
<comment type="caution">
    <text evidence="2">The sequence shown here is derived from an EMBL/GenBank/DDBJ whole genome shotgun (WGS) entry which is preliminary data.</text>
</comment>
<dbReference type="Proteomes" id="UP000177360">
    <property type="component" value="Unassembled WGS sequence"/>
</dbReference>
<name>A0A1G2E1N9_9BACT</name>
<protein>
    <submittedName>
        <fullName evidence="2">Uncharacterized protein</fullName>
    </submittedName>
</protein>
<accession>A0A1G2E1N9</accession>
<keyword evidence="1" id="KW-1133">Transmembrane helix</keyword>
<keyword evidence="1" id="KW-0472">Membrane</keyword>
<dbReference type="EMBL" id="MHLZ01000023">
    <property type="protein sequence ID" value="OGZ19776.1"/>
    <property type="molecule type" value="Genomic_DNA"/>
</dbReference>
<keyword evidence="1" id="KW-0812">Transmembrane</keyword>
<evidence type="ECO:0000313" key="3">
    <source>
        <dbReference type="Proteomes" id="UP000177360"/>
    </source>
</evidence>
<organism evidence="2 3">
    <name type="scientific">Candidatus Nealsonbacteria bacterium RIFCSPHIGHO2_01_FULL_38_55</name>
    <dbReference type="NCBI Taxonomy" id="1801664"/>
    <lineage>
        <taxon>Bacteria</taxon>
        <taxon>Candidatus Nealsoniibacteriota</taxon>
    </lineage>
</organism>
<sequence>MDFFKKLQNYPENAKKIILWVAVVVIGLALSVVYIFYVQRKMADFQEKGFMEGAGLPAIDVQPLRLDIQNFLIDNLASADKEM</sequence>
<dbReference type="AlphaFoldDB" id="A0A1G2E1N9"/>
<proteinExistence type="predicted"/>
<gene>
    <name evidence="2" type="ORF">A2626_03070</name>
</gene>